<keyword evidence="7" id="KW-1185">Reference proteome</keyword>
<reference evidence="6 7" key="1">
    <citation type="submission" date="2020-08" db="EMBL/GenBank/DDBJ databases">
        <title>Genomic Encyclopedia of Type Strains, Phase IV (KMG-IV): sequencing the most valuable type-strain genomes for metagenomic binning, comparative biology and taxonomic classification.</title>
        <authorList>
            <person name="Goeker M."/>
        </authorList>
    </citation>
    <scope>NUCLEOTIDE SEQUENCE [LARGE SCALE GENOMIC DNA]</scope>
    <source>
        <strain evidence="6 7">DSM 44197</strain>
    </source>
</reference>
<feature type="domain" description="Amidohydrolase-related" evidence="4">
    <location>
        <begin position="60"/>
        <end position="414"/>
    </location>
</feature>
<dbReference type="PANTHER" id="PTHR43794">
    <property type="entry name" value="AMINOHYDROLASE SSNA-RELATED"/>
    <property type="match status" value="1"/>
</dbReference>
<dbReference type="InterPro" id="IPR006680">
    <property type="entry name" value="Amidohydro-rel"/>
</dbReference>
<evidence type="ECO:0000256" key="3">
    <source>
        <dbReference type="ARBA" id="ARBA00022833"/>
    </source>
</evidence>
<dbReference type="GO" id="GO:0046872">
    <property type="term" value="F:metal ion binding"/>
    <property type="evidence" value="ECO:0007669"/>
    <property type="project" value="UniProtKB-KW"/>
</dbReference>
<dbReference type="Proteomes" id="UP000572680">
    <property type="component" value="Unassembled WGS sequence"/>
</dbReference>
<evidence type="ECO:0000313" key="7">
    <source>
        <dbReference type="Proteomes" id="UP000572680"/>
    </source>
</evidence>
<dbReference type="SUPFAM" id="SSF51338">
    <property type="entry name" value="Composite domain of metallo-dependent hydrolases"/>
    <property type="match status" value="1"/>
</dbReference>
<gene>
    <name evidence="6" type="ORF">HNR61_008076</name>
</gene>
<evidence type="ECO:0000256" key="2">
    <source>
        <dbReference type="ARBA" id="ARBA00022801"/>
    </source>
</evidence>
<dbReference type="Gene3D" id="2.30.40.10">
    <property type="entry name" value="Urease, subunit C, domain 1"/>
    <property type="match status" value="1"/>
</dbReference>
<dbReference type="Pfam" id="PF01979">
    <property type="entry name" value="Amidohydro_1"/>
    <property type="match status" value="1"/>
</dbReference>
<organism evidence="6 7">
    <name type="scientific">Actinomadura namibiensis</name>
    <dbReference type="NCBI Taxonomy" id="182080"/>
    <lineage>
        <taxon>Bacteria</taxon>
        <taxon>Bacillati</taxon>
        <taxon>Actinomycetota</taxon>
        <taxon>Actinomycetes</taxon>
        <taxon>Streptosporangiales</taxon>
        <taxon>Thermomonosporaceae</taxon>
        <taxon>Actinomadura</taxon>
    </lineage>
</organism>
<dbReference type="Pfam" id="PF22039">
    <property type="entry name" value="HUTI_composite_bact"/>
    <property type="match status" value="1"/>
</dbReference>
<evidence type="ECO:0000259" key="4">
    <source>
        <dbReference type="Pfam" id="PF01979"/>
    </source>
</evidence>
<dbReference type="InterPro" id="IPR054418">
    <property type="entry name" value="MQNX/HUTI_composite_N"/>
</dbReference>
<accession>A0A7W3LY66</accession>
<proteinExistence type="predicted"/>
<dbReference type="InterPro" id="IPR050287">
    <property type="entry name" value="MTA/SAH_deaminase"/>
</dbReference>
<name>A0A7W3LY66_ACTNM</name>
<sequence>MNAAPGTLVRGRHVLTSASPEVLADGAVRIVGERIADVGPYAELAARYPADRVSGGPRDIVTPGFVNTHGHFSEALIAGMGEEYALGDWIRELIAPVAPHLGPEAAYVGTLLAGVQLLRTGVTLTGDMFVCDPAADGPPVTPGVVRALDELGLRGVVAFGAGDRRPGVTVAGVLREHEALRRAAGASRLSRFRVGITVLAAQSPELFARTVRLAVDGGHGVHVHLHEVRDEVRAARAEHGVSPVEYCARHGLFEAPTLAAHCVWSDERDIALLAGHGVAVAHNPVANMVLASGVCPVGDLRRAGVEVGLGVDGAASNDRQDMLEVIKSAVLLQRVHRLSTAALSARDALRMATLGGARALGLGDELGSLEPGKSADLVVFDGDSPALANVHDPFQSVVYCAGPREVRDVWVAGRRSVAGGGVTGVPVPEVVERSRELAADLVRRAGLDRLRHPAVAPAVPAAPEPVGGAA</sequence>
<dbReference type="CDD" id="cd01298">
    <property type="entry name" value="ATZ_TRZ_like"/>
    <property type="match status" value="1"/>
</dbReference>
<dbReference type="SUPFAM" id="SSF51556">
    <property type="entry name" value="Metallo-dependent hydrolases"/>
    <property type="match status" value="1"/>
</dbReference>
<dbReference type="InterPro" id="IPR032466">
    <property type="entry name" value="Metal_Hydrolase"/>
</dbReference>
<keyword evidence="3" id="KW-0862">Zinc</keyword>
<dbReference type="AlphaFoldDB" id="A0A7W3LY66"/>
<keyword evidence="2 6" id="KW-0378">Hydrolase</keyword>
<evidence type="ECO:0000259" key="5">
    <source>
        <dbReference type="Pfam" id="PF22039"/>
    </source>
</evidence>
<keyword evidence="1" id="KW-0479">Metal-binding</keyword>
<protein>
    <submittedName>
        <fullName evidence="6">Cytosine/adenosine deaminase-related metal-dependent hydrolase</fullName>
    </submittedName>
</protein>
<comment type="caution">
    <text evidence="6">The sequence shown here is derived from an EMBL/GenBank/DDBJ whole genome shotgun (WGS) entry which is preliminary data.</text>
</comment>
<dbReference type="Gene3D" id="3.20.20.140">
    <property type="entry name" value="Metal-dependent hydrolases"/>
    <property type="match status" value="1"/>
</dbReference>
<dbReference type="GO" id="GO:0016810">
    <property type="term" value="F:hydrolase activity, acting on carbon-nitrogen (but not peptide) bonds"/>
    <property type="evidence" value="ECO:0007669"/>
    <property type="project" value="InterPro"/>
</dbReference>
<evidence type="ECO:0000313" key="6">
    <source>
        <dbReference type="EMBL" id="MBA8956394.1"/>
    </source>
</evidence>
<evidence type="ECO:0000256" key="1">
    <source>
        <dbReference type="ARBA" id="ARBA00022723"/>
    </source>
</evidence>
<dbReference type="EMBL" id="JACJIA010000015">
    <property type="protein sequence ID" value="MBA8956394.1"/>
    <property type="molecule type" value="Genomic_DNA"/>
</dbReference>
<dbReference type="InterPro" id="IPR011059">
    <property type="entry name" value="Metal-dep_hydrolase_composite"/>
</dbReference>
<feature type="domain" description="Aminodeoxyfutalosine deaminase/Imidazolonepropionase-like composite" evidence="5">
    <location>
        <begin position="26"/>
        <end position="50"/>
    </location>
</feature>
<dbReference type="RefSeq" id="WP_182848307.1">
    <property type="nucleotide sequence ID" value="NZ_BAAALP010000048.1"/>
</dbReference>
<dbReference type="PANTHER" id="PTHR43794:SF11">
    <property type="entry name" value="AMIDOHYDROLASE-RELATED DOMAIN-CONTAINING PROTEIN"/>
    <property type="match status" value="1"/>
</dbReference>